<evidence type="ECO:0000313" key="11">
    <source>
        <dbReference type="EMBL" id="GJT96056.1"/>
    </source>
</evidence>
<dbReference type="Pfam" id="PF13976">
    <property type="entry name" value="gag_pre-integrs"/>
    <property type="match status" value="1"/>
</dbReference>
<dbReference type="InterPro" id="IPR057670">
    <property type="entry name" value="SH3_retrovirus"/>
</dbReference>
<keyword evidence="8" id="KW-0239">DNA-directed DNA polymerase</keyword>
<dbReference type="PROSITE" id="PS50994">
    <property type="entry name" value="INTEGRASE"/>
    <property type="match status" value="1"/>
</dbReference>
<name>A0ABQ5I8K8_9ASTR</name>
<evidence type="ECO:0000256" key="8">
    <source>
        <dbReference type="ARBA" id="ARBA00022932"/>
    </source>
</evidence>
<gene>
    <name evidence="11" type="ORF">Tco_1091574</name>
</gene>
<keyword evidence="1" id="KW-0540">Nuclease</keyword>
<evidence type="ECO:0000259" key="10">
    <source>
        <dbReference type="PROSITE" id="PS50994"/>
    </source>
</evidence>
<evidence type="ECO:0000256" key="9">
    <source>
        <dbReference type="ARBA" id="ARBA00023172"/>
    </source>
</evidence>
<keyword evidence="2" id="KW-0479">Metal-binding</keyword>
<evidence type="ECO:0000256" key="7">
    <source>
        <dbReference type="ARBA" id="ARBA00022918"/>
    </source>
</evidence>
<sequence length="708" mass="80028">MGLHRVRNFLESFGGSSDDPILLLMKIPHMLHLEGKFFEFCGCLLLVCRDDIGSTEFTIYEMMKESSVWSVRYLVNTEELMNPLPEGWLIRISVWSIGIGEKEEDAFLVINLSGNVIDSEWRKRDRVGNACPLTRLTTPTEVPFRKPTALESDTPKPVVTLVYSRKPRKSKTKVPVSKPKIIKSISANKREPSKSWGSIVSDVPSSSLNECRQFCDSNFEVAFRQHTCFIRNLEGGDLLTGSRGNNLYTLSLGDMMASSPIFLLSKASKTQSWLWHRRLSHLNFGAINHLARHGLVRGLPKIKFEKDTNQQKLYFLHMDLCGPMRVASVNGKKYILVIIDDYSRFTWVKCLRSKDEAPDFIIKFLKMIQVRLKVPVRRIRTDNGTEFVNQNLREYYEKVGISHETYVSCSPRQNGVVERRNHTLIQAARTMLIYANAPLFLWAGAVATTCYTQNRSIILLRHCKTPYELLHDKLPDLSFFHVFDELCYPTNDSENLGKLQPKTDIGIFIGYAPIKKAFRIYNRRTRRIIETIHVDFDELAAMASKHSSLEPALHEMTPATISSGLVPNPPPSTLFVPPSRTEWDILFQPLFDELLNPPSSVDHPTPEVIALIAEVVAPESAASTGLPSSTNIDQDAPSPNVAHMNNDPFFGIPIPENNSEASSSLDVIPTIVQTSAPNSEHVTKWTKDHSLDNIIGELERPVSTRLQL</sequence>
<organism evidence="11 12">
    <name type="scientific">Tanacetum coccineum</name>
    <dbReference type="NCBI Taxonomy" id="301880"/>
    <lineage>
        <taxon>Eukaryota</taxon>
        <taxon>Viridiplantae</taxon>
        <taxon>Streptophyta</taxon>
        <taxon>Embryophyta</taxon>
        <taxon>Tracheophyta</taxon>
        <taxon>Spermatophyta</taxon>
        <taxon>Magnoliopsida</taxon>
        <taxon>eudicotyledons</taxon>
        <taxon>Gunneridae</taxon>
        <taxon>Pentapetalae</taxon>
        <taxon>asterids</taxon>
        <taxon>campanulids</taxon>
        <taxon>Asterales</taxon>
        <taxon>Asteraceae</taxon>
        <taxon>Asteroideae</taxon>
        <taxon>Anthemideae</taxon>
        <taxon>Anthemidinae</taxon>
        <taxon>Tanacetum</taxon>
    </lineage>
</organism>
<dbReference type="Gene3D" id="3.30.420.10">
    <property type="entry name" value="Ribonuclease H-like superfamily/Ribonuclease H"/>
    <property type="match status" value="1"/>
</dbReference>
<evidence type="ECO:0000313" key="12">
    <source>
        <dbReference type="Proteomes" id="UP001151760"/>
    </source>
</evidence>
<keyword evidence="3" id="KW-0255">Endonuclease</keyword>
<dbReference type="Proteomes" id="UP001151760">
    <property type="component" value="Unassembled WGS sequence"/>
</dbReference>
<evidence type="ECO:0000256" key="4">
    <source>
        <dbReference type="ARBA" id="ARBA00022801"/>
    </source>
</evidence>
<keyword evidence="6" id="KW-0229">DNA integration</keyword>
<dbReference type="Pfam" id="PF00665">
    <property type="entry name" value="rve"/>
    <property type="match status" value="1"/>
</dbReference>
<feature type="domain" description="Integrase catalytic" evidence="10">
    <location>
        <begin position="308"/>
        <end position="474"/>
    </location>
</feature>
<keyword evidence="4" id="KW-0378">Hydrolase</keyword>
<protein>
    <submittedName>
        <fullName evidence="11">Retrovirus-related pol polyprotein from transposon TNT 1-94</fullName>
    </submittedName>
</protein>
<dbReference type="SUPFAM" id="SSF53098">
    <property type="entry name" value="Ribonuclease H-like"/>
    <property type="match status" value="1"/>
</dbReference>
<dbReference type="PANTHER" id="PTHR42648:SF11">
    <property type="entry name" value="TRANSPOSON TY4-P GAG-POL POLYPROTEIN"/>
    <property type="match status" value="1"/>
</dbReference>
<dbReference type="InterPro" id="IPR025724">
    <property type="entry name" value="GAG-pre-integrase_dom"/>
</dbReference>
<dbReference type="EMBL" id="BQNB010020448">
    <property type="protein sequence ID" value="GJT96056.1"/>
    <property type="molecule type" value="Genomic_DNA"/>
</dbReference>
<dbReference type="Pfam" id="PF25597">
    <property type="entry name" value="SH3_retrovirus"/>
    <property type="match status" value="1"/>
</dbReference>
<dbReference type="InterPro" id="IPR012337">
    <property type="entry name" value="RNaseH-like_sf"/>
</dbReference>
<keyword evidence="5" id="KW-0460">Magnesium</keyword>
<reference evidence="11" key="2">
    <citation type="submission" date="2022-01" db="EMBL/GenBank/DDBJ databases">
        <authorList>
            <person name="Yamashiro T."/>
            <person name="Shiraishi A."/>
            <person name="Satake H."/>
            <person name="Nakayama K."/>
        </authorList>
    </citation>
    <scope>NUCLEOTIDE SEQUENCE</scope>
</reference>
<dbReference type="PANTHER" id="PTHR42648">
    <property type="entry name" value="TRANSPOSASE, PUTATIVE-RELATED"/>
    <property type="match status" value="1"/>
</dbReference>
<keyword evidence="12" id="KW-1185">Reference proteome</keyword>
<keyword evidence="8" id="KW-0548">Nucleotidyltransferase</keyword>
<dbReference type="InterPro" id="IPR039537">
    <property type="entry name" value="Retrotran_Ty1/copia-like"/>
</dbReference>
<accession>A0ABQ5I8K8</accession>
<keyword evidence="7" id="KW-0695">RNA-directed DNA polymerase</keyword>
<evidence type="ECO:0000256" key="1">
    <source>
        <dbReference type="ARBA" id="ARBA00022722"/>
    </source>
</evidence>
<dbReference type="InterPro" id="IPR001584">
    <property type="entry name" value="Integrase_cat-core"/>
</dbReference>
<dbReference type="InterPro" id="IPR036397">
    <property type="entry name" value="RNaseH_sf"/>
</dbReference>
<reference evidence="11" key="1">
    <citation type="journal article" date="2022" name="Int. J. Mol. Sci.">
        <title>Draft Genome of Tanacetum Coccineum: Genomic Comparison of Closely Related Tanacetum-Family Plants.</title>
        <authorList>
            <person name="Yamashiro T."/>
            <person name="Shiraishi A."/>
            <person name="Nakayama K."/>
            <person name="Satake H."/>
        </authorList>
    </citation>
    <scope>NUCLEOTIDE SEQUENCE</scope>
</reference>
<evidence type="ECO:0000256" key="6">
    <source>
        <dbReference type="ARBA" id="ARBA00022908"/>
    </source>
</evidence>
<feature type="non-terminal residue" evidence="11">
    <location>
        <position position="708"/>
    </location>
</feature>
<keyword evidence="9" id="KW-0233">DNA recombination</keyword>
<proteinExistence type="predicted"/>
<evidence type="ECO:0000256" key="2">
    <source>
        <dbReference type="ARBA" id="ARBA00022723"/>
    </source>
</evidence>
<comment type="caution">
    <text evidence="11">The sequence shown here is derived from an EMBL/GenBank/DDBJ whole genome shotgun (WGS) entry which is preliminary data.</text>
</comment>
<keyword evidence="8" id="KW-0808">Transferase</keyword>
<evidence type="ECO:0000256" key="5">
    <source>
        <dbReference type="ARBA" id="ARBA00022842"/>
    </source>
</evidence>
<evidence type="ECO:0000256" key="3">
    <source>
        <dbReference type="ARBA" id="ARBA00022759"/>
    </source>
</evidence>